<evidence type="ECO:0000313" key="5">
    <source>
        <dbReference type="EMBL" id="SEB12630.1"/>
    </source>
</evidence>
<dbReference type="SMART" id="SM00354">
    <property type="entry name" value="HTH_LACI"/>
    <property type="match status" value="1"/>
</dbReference>
<keyword evidence="2" id="KW-0238">DNA-binding</keyword>
<keyword evidence="1" id="KW-0805">Transcription regulation</keyword>
<dbReference type="CDD" id="cd06267">
    <property type="entry name" value="PBP1_LacI_sugar_binding-like"/>
    <property type="match status" value="1"/>
</dbReference>
<proteinExistence type="predicted"/>
<dbReference type="InterPro" id="IPR000843">
    <property type="entry name" value="HTH_LacI"/>
</dbReference>
<accession>A0A1H4GU93</accession>
<dbReference type="PANTHER" id="PTHR30146">
    <property type="entry name" value="LACI-RELATED TRANSCRIPTIONAL REPRESSOR"/>
    <property type="match status" value="1"/>
</dbReference>
<organism evidence="5 6">
    <name type="scientific">Paraburkholderia sartisoli</name>
    <dbReference type="NCBI Taxonomy" id="83784"/>
    <lineage>
        <taxon>Bacteria</taxon>
        <taxon>Pseudomonadati</taxon>
        <taxon>Pseudomonadota</taxon>
        <taxon>Betaproteobacteria</taxon>
        <taxon>Burkholderiales</taxon>
        <taxon>Burkholderiaceae</taxon>
        <taxon>Paraburkholderia</taxon>
    </lineage>
</organism>
<reference evidence="6" key="1">
    <citation type="submission" date="2016-10" db="EMBL/GenBank/DDBJ databases">
        <authorList>
            <person name="Varghese N."/>
            <person name="Submissions S."/>
        </authorList>
    </citation>
    <scope>NUCLEOTIDE SEQUENCE [LARGE SCALE GENOMIC DNA]</scope>
    <source>
        <strain evidence="6">LMG 24000</strain>
    </source>
</reference>
<keyword evidence="6" id="KW-1185">Reference proteome</keyword>
<dbReference type="SUPFAM" id="SSF47413">
    <property type="entry name" value="lambda repressor-like DNA-binding domains"/>
    <property type="match status" value="1"/>
</dbReference>
<dbReference type="InterPro" id="IPR010982">
    <property type="entry name" value="Lambda_DNA-bd_dom_sf"/>
</dbReference>
<protein>
    <submittedName>
        <fullName evidence="5">Transcriptional regulator, LacI family</fullName>
    </submittedName>
</protein>
<dbReference type="Gene3D" id="3.40.50.2300">
    <property type="match status" value="2"/>
</dbReference>
<sequence>MARQTPTLEHVAKLAGVSQMTASRALNGRSGVSRETRDEVLRIASDIGYVVNRTAQKLSGGRNGIIGIITPTLDTQFSSELILGAGRAARGAGCEILVYTVFDEDRHPHHDLLGLIQQFSDGILAILPRESLCLEALSSAKVPVVVVDQRGGTLTDFPSVSVDNYGGARLAVEHLAELGHKRIAFLAGDETIEGVRDRQRGYHDTLARLGLPREDALVAAGDLSQMMAFDVTFDLLNLADPPTAIFSANDQSAFGVIAAIREAGLRVPDDISVIGFDDIPMSEQFHPALTTIRQPFQQMARSAINTLLAQIAGIGAASQRITLPAELVVRDSTGQVRTKQGGAHHQIVST</sequence>
<dbReference type="GO" id="GO:0000976">
    <property type="term" value="F:transcription cis-regulatory region binding"/>
    <property type="evidence" value="ECO:0007669"/>
    <property type="project" value="TreeGrafter"/>
</dbReference>
<dbReference type="Pfam" id="PF00356">
    <property type="entry name" value="LacI"/>
    <property type="match status" value="1"/>
</dbReference>
<dbReference type="PANTHER" id="PTHR30146:SF109">
    <property type="entry name" value="HTH-TYPE TRANSCRIPTIONAL REGULATOR GALS"/>
    <property type="match status" value="1"/>
</dbReference>
<dbReference type="OrthoDB" id="269117at2"/>
<dbReference type="InterPro" id="IPR028082">
    <property type="entry name" value="Peripla_BP_I"/>
</dbReference>
<evidence type="ECO:0000313" key="6">
    <source>
        <dbReference type="Proteomes" id="UP000198638"/>
    </source>
</evidence>
<dbReference type="Gene3D" id="1.10.260.40">
    <property type="entry name" value="lambda repressor-like DNA-binding domains"/>
    <property type="match status" value="1"/>
</dbReference>
<dbReference type="EMBL" id="FNRQ01000006">
    <property type="protein sequence ID" value="SEB12630.1"/>
    <property type="molecule type" value="Genomic_DNA"/>
</dbReference>
<evidence type="ECO:0000256" key="2">
    <source>
        <dbReference type="ARBA" id="ARBA00023125"/>
    </source>
</evidence>
<dbReference type="RefSeq" id="WP_090535594.1">
    <property type="nucleotide sequence ID" value="NZ_FNRQ01000006.1"/>
</dbReference>
<evidence type="ECO:0000256" key="3">
    <source>
        <dbReference type="ARBA" id="ARBA00023163"/>
    </source>
</evidence>
<dbReference type="AlphaFoldDB" id="A0A1H4GU93"/>
<dbReference type="STRING" id="83784.SAMN05192564_106308"/>
<dbReference type="GO" id="GO:0003700">
    <property type="term" value="F:DNA-binding transcription factor activity"/>
    <property type="evidence" value="ECO:0007669"/>
    <property type="project" value="TreeGrafter"/>
</dbReference>
<dbReference type="Pfam" id="PF13377">
    <property type="entry name" value="Peripla_BP_3"/>
    <property type="match status" value="1"/>
</dbReference>
<feature type="domain" description="HTH lacI-type" evidence="4">
    <location>
        <begin position="6"/>
        <end position="60"/>
    </location>
</feature>
<name>A0A1H4GU93_9BURK</name>
<dbReference type="PROSITE" id="PS50932">
    <property type="entry name" value="HTH_LACI_2"/>
    <property type="match status" value="1"/>
</dbReference>
<dbReference type="SUPFAM" id="SSF53822">
    <property type="entry name" value="Periplasmic binding protein-like I"/>
    <property type="match status" value="1"/>
</dbReference>
<evidence type="ECO:0000259" key="4">
    <source>
        <dbReference type="PROSITE" id="PS50932"/>
    </source>
</evidence>
<gene>
    <name evidence="5" type="ORF">SAMN05192564_106308</name>
</gene>
<keyword evidence="3" id="KW-0804">Transcription</keyword>
<dbReference type="CDD" id="cd01392">
    <property type="entry name" value="HTH_LacI"/>
    <property type="match status" value="1"/>
</dbReference>
<dbReference type="InterPro" id="IPR046335">
    <property type="entry name" value="LacI/GalR-like_sensor"/>
</dbReference>
<dbReference type="Proteomes" id="UP000198638">
    <property type="component" value="Unassembled WGS sequence"/>
</dbReference>
<evidence type="ECO:0000256" key="1">
    <source>
        <dbReference type="ARBA" id="ARBA00023015"/>
    </source>
</evidence>